<keyword evidence="2" id="KW-1185">Reference proteome</keyword>
<comment type="caution">
    <text evidence="1">The sequence shown here is derived from an EMBL/GenBank/DDBJ whole genome shotgun (WGS) entry which is preliminary data.</text>
</comment>
<proteinExistence type="predicted"/>
<reference evidence="2" key="1">
    <citation type="journal article" date="2024" name="Proc. Natl. Acad. Sci. U.S.A.">
        <title>Extraordinary preservation of gene collinearity over three hundred million years revealed in homosporous lycophytes.</title>
        <authorList>
            <person name="Li C."/>
            <person name="Wickell D."/>
            <person name="Kuo L.Y."/>
            <person name="Chen X."/>
            <person name="Nie B."/>
            <person name="Liao X."/>
            <person name="Peng D."/>
            <person name="Ji J."/>
            <person name="Jenkins J."/>
            <person name="Williams M."/>
            <person name="Shu S."/>
            <person name="Plott C."/>
            <person name="Barry K."/>
            <person name="Rajasekar S."/>
            <person name="Grimwood J."/>
            <person name="Han X."/>
            <person name="Sun S."/>
            <person name="Hou Z."/>
            <person name="He W."/>
            <person name="Dai G."/>
            <person name="Sun C."/>
            <person name="Schmutz J."/>
            <person name="Leebens-Mack J.H."/>
            <person name="Li F.W."/>
            <person name="Wang L."/>
        </authorList>
    </citation>
    <scope>NUCLEOTIDE SEQUENCE [LARGE SCALE GENOMIC DNA]</scope>
    <source>
        <strain evidence="2">cv. PW_Plant_1</strain>
    </source>
</reference>
<name>A0ACC2E2W2_DIPCM</name>
<dbReference type="Proteomes" id="UP001162992">
    <property type="component" value="Chromosome 3"/>
</dbReference>
<accession>A0ACC2E2W2</accession>
<gene>
    <name evidence="1" type="ORF">O6H91_03G004800</name>
</gene>
<sequence>MAMGMACCSTFLYDSAAALPSSSLSMAAATISHFSASSWSPGSLLHRVSAQGRLAATFVSSPSGRTRKKSKLLYPVSSVADYSAPIDVVADVKTEKLVVLGGSGFVGSAVVKTAVNQGIEVVSLSRSGRPSYTDPWVDQVLWISDWDGLLNGVTAVVSTIGGFGTNEQMQKLNGEANTLAVDAASKAGVSKFVLISVHDYNLPPFFLSNGYFEGKRQAEAEVLSKFPNSGTVLRPGFIYGKRRVNGIDVPLDLIGGPLEKLLVSGGSFIKPLSVLPGSDLFLSVPVSVDDVARAAVKALLDDSIFGILNIEQIKEAAKSLR</sequence>
<evidence type="ECO:0000313" key="2">
    <source>
        <dbReference type="Proteomes" id="UP001162992"/>
    </source>
</evidence>
<protein>
    <submittedName>
        <fullName evidence="1">Uncharacterized protein</fullName>
    </submittedName>
</protein>
<dbReference type="EMBL" id="CM055094">
    <property type="protein sequence ID" value="KAJ7560893.1"/>
    <property type="molecule type" value="Genomic_DNA"/>
</dbReference>
<organism evidence="1 2">
    <name type="scientific">Diphasiastrum complanatum</name>
    <name type="common">Issler's clubmoss</name>
    <name type="synonym">Lycopodium complanatum</name>
    <dbReference type="NCBI Taxonomy" id="34168"/>
    <lineage>
        <taxon>Eukaryota</taxon>
        <taxon>Viridiplantae</taxon>
        <taxon>Streptophyta</taxon>
        <taxon>Embryophyta</taxon>
        <taxon>Tracheophyta</taxon>
        <taxon>Lycopodiopsida</taxon>
        <taxon>Lycopodiales</taxon>
        <taxon>Lycopodiaceae</taxon>
        <taxon>Lycopodioideae</taxon>
        <taxon>Diphasiastrum</taxon>
    </lineage>
</organism>
<evidence type="ECO:0000313" key="1">
    <source>
        <dbReference type="EMBL" id="KAJ7560893.1"/>
    </source>
</evidence>